<reference evidence="1 2" key="1">
    <citation type="submission" date="2019-02" db="EMBL/GenBank/DDBJ databases">
        <title>Deep-cultivation of Planctomycetes and their phenomic and genomic characterization uncovers novel biology.</title>
        <authorList>
            <person name="Wiegand S."/>
            <person name="Jogler M."/>
            <person name="Boedeker C."/>
            <person name="Pinto D."/>
            <person name="Vollmers J."/>
            <person name="Rivas-Marin E."/>
            <person name="Kohn T."/>
            <person name="Peeters S.H."/>
            <person name="Heuer A."/>
            <person name="Rast P."/>
            <person name="Oberbeckmann S."/>
            <person name="Bunk B."/>
            <person name="Jeske O."/>
            <person name="Meyerdierks A."/>
            <person name="Storesund J.E."/>
            <person name="Kallscheuer N."/>
            <person name="Luecker S."/>
            <person name="Lage O.M."/>
            <person name="Pohl T."/>
            <person name="Merkel B.J."/>
            <person name="Hornburger P."/>
            <person name="Mueller R.-W."/>
            <person name="Bruemmer F."/>
            <person name="Labrenz M."/>
            <person name="Spormann A.M."/>
            <person name="Op den Camp H."/>
            <person name="Overmann J."/>
            <person name="Amann R."/>
            <person name="Jetten M.S.M."/>
            <person name="Mascher T."/>
            <person name="Medema M.H."/>
            <person name="Devos D.P."/>
            <person name="Kaster A.-K."/>
            <person name="Ovreas L."/>
            <person name="Rohde M."/>
            <person name="Galperin M.Y."/>
            <person name="Jogler C."/>
        </authorList>
    </citation>
    <scope>NUCLEOTIDE SEQUENCE [LARGE SCALE GENOMIC DNA]</scope>
    <source>
        <strain evidence="1 2">Spa11</strain>
    </source>
</reference>
<gene>
    <name evidence="1" type="ORF">Spa11_43720</name>
</gene>
<organism evidence="1 2">
    <name type="scientific">Botrimarina mediterranea</name>
    <dbReference type="NCBI Taxonomy" id="2528022"/>
    <lineage>
        <taxon>Bacteria</taxon>
        <taxon>Pseudomonadati</taxon>
        <taxon>Planctomycetota</taxon>
        <taxon>Planctomycetia</taxon>
        <taxon>Pirellulales</taxon>
        <taxon>Lacipirellulaceae</taxon>
        <taxon>Botrimarina</taxon>
    </lineage>
</organism>
<dbReference type="KEGG" id="bmei:Spa11_43720"/>
<sequence length="189" mass="21201">MAKRHNHYEAAFEDYLRSRQIAYVAVDERRRAVEAIGSLKSVDFIVSPGSDIRGAGSLSDDEGLLPPARWLVDVKGRRFPSGSQYWRNWTTEEELASLARWGDRFGAGFLGVLVFAFELVGDRSPVPAHEVHYWRDRPYAFVAIPADDYRRICRPLSPKWGTVAAPAAEFRRLARPVAMALGAELPVTA</sequence>
<dbReference type="EMBL" id="CP036349">
    <property type="protein sequence ID" value="QDV76147.1"/>
    <property type="molecule type" value="Genomic_DNA"/>
</dbReference>
<protein>
    <submittedName>
        <fullName evidence="1">Uncharacterized protein</fullName>
    </submittedName>
</protein>
<dbReference type="AlphaFoldDB" id="A0A518KEC8"/>
<dbReference type="NCBIfam" id="NF038001">
    <property type="entry name" value="HYExAFE"/>
    <property type="match status" value="1"/>
</dbReference>
<dbReference type="RefSeq" id="WP_145116610.1">
    <property type="nucleotide sequence ID" value="NZ_CP036349.1"/>
</dbReference>
<evidence type="ECO:0000313" key="1">
    <source>
        <dbReference type="EMBL" id="QDV76147.1"/>
    </source>
</evidence>
<evidence type="ECO:0000313" key="2">
    <source>
        <dbReference type="Proteomes" id="UP000316426"/>
    </source>
</evidence>
<dbReference type="InterPro" id="IPR049797">
    <property type="entry name" value="HYExAFE"/>
</dbReference>
<proteinExistence type="predicted"/>
<keyword evidence="2" id="KW-1185">Reference proteome</keyword>
<dbReference type="Proteomes" id="UP000316426">
    <property type="component" value="Chromosome"/>
</dbReference>
<accession>A0A518KEC8</accession>
<name>A0A518KEC8_9BACT</name>